<sequence>MDSFADSYPTDVNFNMNPIVIYTSIDNKENANSLAK</sequence>
<protein>
    <submittedName>
        <fullName evidence="1">Uncharacterized protein</fullName>
    </submittedName>
</protein>
<organism evidence="1">
    <name type="scientific">marine metagenome</name>
    <dbReference type="NCBI Taxonomy" id="408172"/>
    <lineage>
        <taxon>unclassified sequences</taxon>
        <taxon>metagenomes</taxon>
        <taxon>ecological metagenomes</taxon>
    </lineage>
</organism>
<gene>
    <name evidence="1" type="ORF">METZ01_LOCUS214960</name>
</gene>
<accession>A0A382FG88</accession>
<dbReference type="EMBL" id="UINC01049845">
    <property type="protein sequence ID" value="SVB62106.1"/>
    <property type="molecule type" value="Genomic_DNA"/>
</dbReference>
<proteinExistence type="predicted"/>
<name>A0A382FG88_9ZZZZ</name>
<evidence type="ECO:0000313" key="1">
    <source>
        <dbReference type="EMBL" id="SVB62106.1"/>
    </source>
</evidence>
<reference evidence="1" key="1">
    <citation type="submission" date="2018-05" db="EMBL/GenBank/DDBJ databases">
        <authorList>
            <person name="Lanie J.A."/>
            <person name="Ng W.-L."/>
            <person name="Kazmierczak K.M."/>
            <person name="Andrzejewski T.M."/>
            <person name="Davidsen T.M."/>
            <person name="Wayne K.J."/>
            <person name="Tettelin H."/>
            <person name="Glass J.I."/>
            <person name="Rusch D."/>
            <person name="Podicherti R."/>
            <person name="Tsui H.-C.T."/>
            <person name="Winkler M.E."/>
        </authorList>
    </citation>
    <scope>NUCLEOTIDE SEQUENCE</scope>
</reference>
<dbReference type="AlphaFoldDB" id="A0A382FG88"/>
<feature type="non-terminal residue" evidence="1">
    <location>
        <position position="36"/>
    </location>
</feature>